<evidence type="ECO:0000256" key="2">
    <source>
        <dbReference type="ARBA" id="ARBA00022729"/>
    </source>
</evidence>
<comment type="similarity">
    <text evidence="1">Belongs to the glycosyl hydrolase 43 family.</text>
</comment>
<dbReference type="HOGENOM" id="CLU_2171032_0_0_1"/>
<dbReference type="eggNOG" id="ENOG502SM8A">
    <property type="taxonomic scope" value="Eukaryota"/>
</dbReference>
<evidence type="ECO:0000313" key="6">
    <source>
        <dbReference type="Proteomes" id="UP000000560"/>
    </source>
</evidence>
<gene>
    <name evidence="5" type="ORF">ANIA_02633</name>
</gene>
<dbReference type="InterPro" id="IPR023296">
    <property type="entry name" value="Glyco_hydro_beta-prop_sf"/>
</dbReference>
<dbReference type="InParanoid" id="Q5B9Z7"/>
<keyword evidence="2" id="KW-0732">Signal</keyword>
<dbReference type="KEGG" id="ani:ANIA_02633"/>
<evidence type="ECO:0000256" key="1">
    <source>
        <dbReference type="ARBA" id="ARBA00009865"/>
    </source>
</evidence>
<dbReference type="GO" id="GO:0004553">
    <property type="term" value="F:hydrolase activity, hydrolyzing O-glycosyl compounds"/>
    <property type="evidence" value="ECO:0007669"/>
    <property type="project" value="InterPro"/>
</dbReference>
<dbReference type="Pfam" id="PF04616">
    <property type="entry name" value="Glyco_hydro_43"/>
    <property type="match status" value="1"/>
</dbReference>
<dbReference type="Gene3D" id="2.115.10.20">
    <property type="entry name" value="Glycosyl hydrolase domain, family 43"/>
    <property type="match status" value="1"/>
</dbReference>
<dbReference type="RefSeq" id="XP_660237.1">
    <property type="nucleotide sequence ID" value="XM_655145.1"/>
</dbReference>
<accession>C8VHH1</accession>
<name>Q5B9Z7_EMENI</name>
<evidence type="ECO:0000313" key="5">
    <source>
        <dbReference type="EMBL" id="CBF84316.1"/>
    </source>
</evidence>
<dbReference type="STRING" id="227321.Q5B9Z7"/>
<dbReference type="GO" id="GO:0005975">
    <property type="term" value="P:carbohydrate metabolic process"/>
    <property type="evidence" value="ECO:0007669"/>
    <property type="project" value="InterPro"/>
</dbReference>
<evidence type="ECO:0000256" key="4">
    <source>
        <dbReference type="ARBA" id="ARBA00023295"/>
    </source>
</evidence>
<keyword evidence="3" id="KW-0378">Hydrolase</keyword>
<dbReference type="SUPFAM" id="SSF75005">
    <property type="entry name" value="Arabinanase/levansucrase/invertase"/>
    <property type="match status" value="1"/>
</dbReference>
<protein>
    <submittedName>
        <fullName evidence="5">Uncharacterized protein</fullName>
    </submittedName>
</protein>
<dbReference type="InterPro" id="IPR006710">
    <property type="entry name" value="Glyco_hydro_43"/>
</dbReference>
<dbReference type="EMBL" id="BN001306">
    <property type="protein sequence ID" value="CBF84316.1"/>
    <property type="molecule type" value="Genomic_DNA"/>
</dbReference>
<keyword evidence="4" id="KW-0326">Glycosidase</keyword>
<reference evidence="6" key="2">
    <citation type="journal article" date="2009" name="Fungal Genet. Biol.">
        <title>The 2008 update of the Aspergillus nidulans genome annotation: a community effort.</title>
        <authorList>
            <person name="Wortman J.R."/>
            <person name="Gilsenan J.M."/>
            <person name="Joardar V."/>
            <person name="Deegan J."/>
            <person name="Clutterbuck J."/>
            <person name="Andersen M.R."/>
            <person name="Archer D."/>
            <person name="Bencina M."/>
            <person name="Braus G."/>
            <person name="Coutinho P."/>
            <person name="von Dohren H."/>
            <person name="Doonan J."/>
            <person name="Driessen A.J."/>
            <person name="Durek P."/>
            <person name="Espeso E."/>
            <person name="Fekete E."/>
            <person name="Flipphi M."/>
            <person name="Estrada C.G."/>
            <person name="Geysens S."/>
            <person name="Goldman G."/>
            <person name="de Groot P.W."/>
            <person name="Hansen K."/>
            <person name="Harris S.D."/>
            <person name="Heinekamp T."/>
            <person name="Helmstaedt K."/>
            <person name="Henrissat B."/>
            <person name="Hofmann G."/>
            <person name="Homan T."/>
            <person name="Horio T."/>
            <person name="Horiuchi H."/>
            <person name="James S."/>
            <person name="Jones M."/>
            <person name="Karaffa L."/>
            <person name="Karanyi Z."/>
            <person name="Kato M."/>
            <person name="Keller N."/>
            <person name="Kelly D.E."/>
            <person name="Kiel J.A."/>
            <person name="Kim J.M."/>
            <person name="van der Klei I.J."/>
            <person name="Klis F.M."/>
            <person name="Kovalchuk A."/>
            <person name="Krasevec N."/>
            <person name="Kubicek C.P."/>
            <person name="Liu B."/>
            <person name="Maccabe A."/>
            <person name="Meyer V."/>
            <person name="Mirabito P."/>
            <person name="Miskei M."/>
            <person name="Mos M."/>
            <person name="Mullins J."/>
            <person name="Nelson D.R."/>
            <person name="Nielsen J."/>
            <person name="Oakley B.R."/>
            <person name="Osmani S.A."/>
            <person name="Pakula T."/>
            <person name="Paszewski A."/>
            <person name="Paulsen I."/>
            <person name="Pilsyk S."/>
            <person name="Pocsi I."/>
            <person name="Punt P.J."/>
            <person name="Ram A.F."/>
            <person name="Ren Q."/>
            <person name="Robellet X."/>
            <person name="Robson G."/>
            <person name="Seiboth B."/>
            <person name="van Solingen P."/>
            <person name="Specht T."/>
            <person name="Sun J."/>
            <person name="Taheri-Talesh N."/>
            <person name="Takeshita N."/>
            <person name="Ussery D."/>
            <person name="vanKuyk P.A."/>
            <person name="Visser H."/>
            <person name="van de Vondervoort P.J."/>
            <person name="de Vries R.P."/>
            <person name="Walton J."/>
            <person name="Xiang X."/>
            <person name="Xiong Y."/>
            <person name="Zeng A.P."/>
            <person name="Brandt B.W."/>
            <person name="Cornell M.J."/>
            <person name="van den Hondel C.A."/>
            <person name="Visser J."/>
            <person name="Oliver S.G."/>
            <person name="Turner G."/>
        </authorList>
    </citation>
    <scope>GENOME REANNOTATION</scope>
    <source>
        <strain evidence="6">FGSC A4 / ATCC 38163 / CBS 112.46 / NRRL 194 / M139</strain>
    </source>
</reference>
<dbReference type="AlphaFoldDB" id="Q5B9Z7"/>
<dbReference type="SMR" id="Q5B9Z7"/>
<evidence type="ECO:0000256" key="3">
    <source>
        <dbReference type="ARBA" id="ARBA00022801"/>
    </source>
</evidence>
<proteinExistence type="inferred from homology"/>
<keyword evidence="6" id="KW-1185">Reference proteome</keyword>
<dbReference type="OrthoDB" id="2139957at2759"/>
<dbReference type="Proteomes" id="UP000000560">
    <property type="component" value="Chromosome VI"/>
</dbReference>
<accession>Q5B9Z7</accession>
<organism evidence="5 6">
    <name type="scientific">Emericella nidulans (strain FGSC A4 / ATCC 38163 / CBS 112.46 / NRRL 194 / M139)</name>
    <name type="common">Aspergillus nidulans</name>
    <dbReference type="NCBI Taxonomy" id="227321"/>
    <lineage>
        <taxon>Eukaryota</taxon>
        <taxon>Fungi</taxon>
        <taxon>Dikarya</taxon>
        <taxon>Ascomycota</taxon>
        <taxon>Pezizomycotina</taxon>
        <taxon>Eurotiomycetes</taxon>
        <taxon>Eurotiomycetidae</taxon>
        <taxon>Eurotiales</taxon>
        <taxon>Aspergillaceae</taxon>
        <taxon>Aspergillus</taxon>
        <taxon>Aspergillus subgen. Nidulantes</taxon>
    </lineage>
</organism>
<sequence length="110" mass="12386">MVLPLPTYPTPTPEFACEKVRGRHSLRLSVYIGAVKGYLGWDIWGPYETHPELHILTAKDAPFAAIQRAGHGDLVQTPEERTYLAHLMGRPVGQKRMCVLGRETSIQEVY</sequence>
<reference evidence="6" key="1">
    <citation type="journal article" date="2005" name="Nature">
        <title>Sequencing of Aspergillus nidulans and comparative analysis with A. fumigatus and A. oryzae.</title>
        <authorList>
            <person name="Galagan J.E."/>
            <person name="Calvo S.E."/>
            <person name="Cuomo C."/>
            <person name="Ma L.J."/>
            <person name="Wortman J.R."/>
            <person name="Batzoglou S."/>
            <person name="Lee S.I."/>
            <person name="Basturkmen M."/>
            <person name="Spevak C.C."/>
            <person name="Clutterbuck J."/>
            <person name="Kapitonov V."/>
            <person name="Jurka J."/>
            <person name="Scazzocchio C."/>
            <person name="Farman M."/>
            <person name="Butler J."/>
            <person name="Purcell S."/>
            <person name="Harris S."/>
            <person name="Braus G.H."/>
            <person name="Draht O."/>
            <person name="Busch S."/>
            <person name="D'Enfert C."/>
            <person name="Bouchier C."/>
            <person name="Goldman G.H."/>
            <person name="Bell-Pedersen D."/>
            <person name="Griffiths-Jones S."/>
            <person name="Doonan J.H."/>
            <person name="Yu J."/>
            <person name="Vienken K."/>
            <person name="Pain A."/>
            <person name="Freitag M."/>
            <person name="Selker E.U."/>
            <person name="Archer D.B."/>
            <person name="Penalva M.A."/>
            <person name="Oakley B.R."/>
            <person name="Momany M."/>
            <person name="Tanaka T."/>
            <person name="Kumagai T."/>
            <person name="Asai K."/>
            <person name="Machida M."/>
            <person name="Nierman W.C."/>
            <person name="Denning D.W."/>
            <person name="Caddick M."/>
            <person name="Hynes M."/>
            <person name="Paoletti M."/>
            <person name="Fischer R."/>
            <person name="Miller B."/>
            <person name="Dyer P."/>
            <person name="Sachs M.S."/>
            <person name="Osmani S.A."/>
            <person name="Birren B.W."/>
        </authorList>
    </citation>
    <scope>NUCLEOTIDE SEQUENCE [LARGE SCALE GENOMIC DNA]</scope>
    <source>
        <strain evidence="6">FGSC A4 / ATCC 38163 / CBS 112.46 / NRRL 194 / M139</strain>
    </source>
</reference>
<dbReference type="GeneID" id="2874538"/>